<feature type="domain" description="Fibronectin type-III" evidence="4">
    <location>
        <begin position="484"/>
        <end position="584"/>
    </location>
</feature>
<keyword evidence="2" id="KW-0245">EGF-like domain</keyword>
<evidence type="ECO:0000256" key="2">
    <source>
        <dbReference type="PROSITE-ProRule" id="PRU00076"/>
    </source>
</evidence>
<dbReference type="PANTHER" id="PTHR46708:SF2">
    <property type="entry name" value="FIBRONECTIN TYPE-III DOMAIN-CONTAINING PROTEIN"/>
    <property type="match status" value="1"/>
</dbReference>
<dbReference type="Gene3D" id="2.170.300.10">
    <property type="entry name" value="Tie2 ligand-binding domain superfamily"/>
    <property type="match status" value="1"/>
</dbReference>
<dbReference type="PROSITE" id="PS00022">
    <property type="entry name" value="EGF_1"/>
    <property type="match status" value="1"/>
</dbReference>
<dbReference type="KEGG" id="foc:113203783"/>
<organism evidence="5 6">
    <name type="scientific">Frankliniella occidentalis</name>
    <name type="common">Western flower thrips</name>
    <name type="synonym">Euthrips occidentalis</name>
    <dbReference type="NCBI Taxonomy" id="133901"/>
    <lineage>
        <taxon>Eukaryota</taxon>
        <taxon>Metazoa</taxon>
        <taxon>Ecdysozoa</taxon>
        <taxon>Arthropoda</taxon>
        <taxon>Hexapoda</taxon>
        <taxon>Insecta</taxon>
        <taxon>Pterygota</taxon>
        <taxon>Neoptera</taxon>
        <taxon>Paraneoptera</taxon>
        <taxon>Thysanoptera</taxon>
        <taxon>Terebrantia</taxon>
        <taxon>Thripoidea</taxon>
        <taxon>Thripidae</taxon>
        <taxon>Frankliniella</taxon>
    </lineage>
</organism>
<dbReference type="Proteomes" id="UP000504606">
    <property type="component" value="Unplaced"/>
</dbReference>
<dbReference type="SMART" id="SM00060">
    <property type="entry name" value="FN3"/>
    <property type="match status" value="4"/>
</dbReference>
<evidence type="ECO:0000259" key="4">
    <source>
        <dbReference type="PROSITE" id="PS50853"/>
    </source>
</evidence>
<dbReference type="PANTHER" id="PTHR46708">
    <property type="entry name" value="TENASCIN"/>
    <property type="match status" value="1"/>
</dbReference>
<feature type="disulfide bond" evidence="2">
    <location>
        <begin position="141"/>
        <end position="150"/>
    </location>
</feature>
<proteinExistence type="predicted"/>
<keyword evidence="5" id="KW-1185">Reference proteome</keyword>
<feature type="domain" description="EGF-like" evidence="3">
    <location>
        <begin position="110"/>
        <end position="151"/>
    </location>
</feature>
<dbReference type="PROSITE" id="PS50026">
    <property type="entry name" value="EGF_3"/>
    <property type="match status" value="1"/>
</dbReference>
<dbReference type="SUPFAM" id="SSF49265">
    <property type="entry name" value="Fibronectin type III"/>
    <property type="match status" value="3"/>
</dbReference>
<dbReference type="Gene3D" id="2.60.40.10">
    <property type="entry name" value="Immunoglobulins"/>
    <property type="match status" value="4"/>
</dbReference>
<accession>A0A9C6XS28</accession>
<gene>
    <name evidence="6" type="primary">LOC113203783</name>
</gene>
<dbReference type="InterPro" id="IPR013783">
    <property type="entry name" value="Ig-like_fold"/>
</dbReference>
<dbReference type="RefSeq" id="XP_052128892.1">
    <property type="nucleotide sequence ID" value="XM_052272932.1"/>
</dbReference>
<dbReference type="CDD" id="cd00063">
    <property type="entry name" value="FN3"/>
    <property type="match status" value="4"/>
</dbReference>
<dbReference type="InterPro" id="IPR050991">
    <property type="entry name" value="ECM_Regulatory_Proteins"/>
</dbReference>
<keyword evidence="2" id="KW-1015">Disulfide bond</keyword>
<comment type="caution">
    <text evidence="2">Lacks conserved residue(s) required for the propagation of feature annotation.</text>
</comment>
<reference evidence="6" key="2">
    <citation type="submission" date="2025-08" db="UniProtKB">
        <authorList>
            <consortium name="RefSeq"/>
        </authorList>
    </citation>
    <scope>IDENTIFICATION</scope>
    <source>
        <tissue evidence="6">Whole organism</tissue>
    </source>
</reference>
<evidence type="ECO:0000256" key="1">
    <source>
        <dbReference type="ARBA" id="ARBA00022737"/>
    </source>
</evidence>
<evidence type="ECO:0000313" key="6">
    <source>
        <dbReference type="RefSeq" id="XP_052128892.1"/>
    </source>
</evidence>
<evidence type="ECO:0000313" key="5">
    <source>
        <dbReference type="Proteomes" id="UP000504606"/>
    </source>
</evidence>
<dbReference type="PROSITE" id="PS50853">
    <property type="entry name" value="FN3"/>
    <property type="match status" value="2"/>
</dbReference>
<protein>
    <submittedName>
        <fullName evidence="6">Tenascin-like</fullName>
    </submittedName>
</protein>
<dbReference type="OrthoDB" id="6610399at2759"/>
<feature type="domain" description="Fibronectin type-III" evidence="4">
    <location>
        <begin position="588"/>
        <end position="698"/>
    </location>
</feature>
<dbReference type="AlphaFoldDB" id="A0A9C6XS28"/>
<name>A0A9C6XS28_FRAOC</name>
<dbReference type="Pfam" id="PF00041">
    <property type="entry name" value="fn3"/>
    <property type="match status" value="3"/>
</dbReference>
<dbReference type="InterPro" id="IPR036116">
    <property type="entry name" value="FN3_sf"/>
</dbReference>
<dbReference type="GeneID" id="113203783"/>
<dbReference type="InterPro" id="IPR003961">
    <property type="entry name" value="FN3_dom"/>
</dbReference>
<sequence length="816" mass="89958">MPENSLSEYHWYIWTIPARAQHRTSITFDYTRIYHCHLDDQLTVKVFMGKPMQSMKLNYTSTQTTRALVANEEEVRVELYAYSPCGGTFTFTGAYTVEPFELRTQTTIASITKGARLNWCANGGGLASLETVVDNDVKCICPPGFGGDRCEKACGSNRYGKSCEQKCSDEPAGCWGVKFCSAEFCTCATGLAGEYCRNPCKEGFYGANCTERCGHCREGGSCDIYSGHCPNGCLSGYIPPTCQNALPHVLEPLTVIAVDPTKIVGEFRVPVSVADPSLRMRYYEILCQVVGTDTWRSLSLNKLQIPANLSATFRVAPVNDDDEYGSFQDDARTAQVYDMYSNSTYLESFVATGLPPGEELYLSVLLLNEDLEAYRSVPHSYVRTPVLGRLSNLKVTSVTSRSIQITWNAAQFKHGEFFYVVTECLSVAGCSGPCSQPSTTQAVATMSALLDRLVPGAKYRITVWSGAEELNVVVNTALEVPQGKVSSLRFAARTNSSALFTWEPDTQCEMTHGPISHYGYCFESTGSKESGCDASRATNTSRTTVAIMELQPLTDYKFSVIQYNPAGSNAGIAVAAINFTTHHTVPDPPRELDVYRLNRTALWLRWLPPGRPSGALRWYTVEVAPVVTPGSAKPKHRSERVAAGTRCPAWPDHVCYIVGRLRPRVTYLITVSATNEHGDLPGEHATVQATTDKKVSEPPQDLQAVDITERTALIRWKLPSKLNSDLTYFEVAVARRLFSDEEEVGEDSEDPDPRRVPATAELPQYEYPLDGLQPGATYTATVSCGYGGKTSIVDFTTRLSDEEQFLDNPEEGKEKM</sequence>
<keyword evidence="1" id="KW-0677">Repeat</keyword>
<reference evidence="6" key="1">
    <citation type="journal article" date="2018" name="Proc. Natl. Acad. Sci. U.S.A.">
        <title>Phylogenomics and the evolution of hemipteroid insects.</title>
        <authorList>
            <person name="Johnson K.P."/>
            <person name="Dietrich C.H."/>
            <person name="Friedrich F."/>
            <person name="Beutel R.G."/>
            <person name="Wipfler B."/>
            <person name="Peters R.S."/>
            <person name="Allen J.M."/>
            <person name="Petersen M."/>
            <person name="Donath A."/>
            <person name="Walden K.K."/>
            <person name="Kozlov A.M."/>
            <person name="Podsiadlowski L."/>
            <person name="Mayer C."/>
            <person name="Meusemann K."/>
            <person name="Vasilikopoulos A."/>
            <person name="Waterhouse R.M."/>
            <person name="Cameron S.L."/>
            <person name="Weirauch C."/>
            <person name="Swanson D.R."/>
            <person name="Percy D.M."/>
            <person name="Hardy N.B."/>
            <person name="Terry I."/>
            <person name="Liu S."/>
            <person name="Zhou X."/>
            <person name="Misof B."/>
            <person name="Robertson H.M."/>
            <person name="Yoshizawa K."/>
        </authorList>
    </citation>
    <scope>NUCLEOTIDE SEQUENCE</scope>
    <source>
        <tissue evidence="6">Whole organism</tissue>
    </source>
</reference>
<evidence type="ECO:0000259" key="3">
    <source>
        <dbReference type="PROSITE" id="PS50026"/>
    </source>
</evidence>
<dbReference type="InterPro" id="IPR000742">
    <property type="entry name" value="EGF"/>
</dbReference>